<keyword evidence="3" id="KW-1185">Reference proteome</keyword>
<dbReference type="AlphaFoldDB" id="A0A1M5Y9X4"/>
<feature type="signal peptide" evidence="1">
    <location>
        <begin position="1"/>
        <end position="24"/>
    </location>
</feature>
<accession>A0A1M5Y9X4</accession>
<protein>
    <recommendedName>
        <fullName evidence="4">VWFA domain-containing protein</fullName>
    </recommendedName>
</protein>
<sequence>MKKAILLTLAICAFAITSGSAARAEANKLIQIVIDNSATLQNPEEAIKFQAAWMLLFAKELRGSAGRDAQVHIVTTQNPRTVWEGPAPNLQNSFSLLVQPEIQHVADGCNELGTALDRVRQHISRTPTDNVEIYIFSSLIPTGAPCKDARIVLPQPVPQTIDLRSLVRPELSRLELMWAEEGQASVWADYFERSGLVETMNAQGVAFSLRGETTTRQKIIEAVQQ</sequence>
<dbReference type="RefSeq" id="WP_072780257.1">
    <property type="nucleotide sequence ID" value="NZ_FQXC01000014.1"/>
</dbReference>
<dbReference type="EMBL" id="FQXC01000014">
    <property type="protein sequence ID" value="SHI08628.1"/>
    <property type="molecule type" value="Genomic_DNA"/>
</dbReference>
<name>A0A1M5Y9X4_9RHOB</name>
<evidence type="ECO:0000313" key="2">
    <source>
        <dbReference type="EMBL" id="SHI08628.1"/>
    </source>
</evidence>
<evidence type="ECO:0000256" key="1">
    <source>
        <dbReference type="SAM" id="SignalP"/>
    </source>
</evidence>
<reference evidence="2 3" key="1">
    <citation type="submission" date="2016-11" db="EMBL/GenBank/DDBJ databases">
        <authorList>
            <person name="Jaros S."/>
            <person name="Januszkiewicz K."/>
            <person name="Wedrychowicz H."/>
        </authorList>
    </citation>
    <scope>NUCLEOTIDE SEQUENCE [LARGE SCALE GENOMIC DNA]</scope>
    <source>
        <strain evidence="2 3">DSM 29431</strain>
    </source>
</reference>
<organism evidence="2 3">
    <name type="scientific">Marivita hallyeonensis</name>
    <dbReference type="NCBI Taxonomy" id="996342"/>
    <lineage>
        <taxon>Bacteria</taxon>
        <taxon>Pseudomonadati</taxon>
        <taxon>Pseudomonadota</taxon>
        <taxon>Alphaproteobacteria</taxon>
        <taxon>Rhodobacterales</taxon>
        <taxon>Roseobacteraceae</taxon>
        <taxon>Marivita</taxon>
    </lineage>
</organism>
<feature type="chain" id="PRO_5012296658" description="VWFA domain-containing protein" evidence="1">
    <location>
        <begin position="25"/>
        <end position="225"/>
    </location>
</feature>
<keyword evidence="1" id="KW-0732">Signal</keyword>
<dbReference type="Proteomes" id="UP000184221">
    <property type="component" value="Unassembled WGS sequence"/>
</dbReference>
<proteinExistence type="predicted"/>
<dbReference type="STRING" id="996342.SAMN05443551_0174"/>
<evidence type="ECO:0000313" key="3">
    <source>
        <dbReference type="Proteomes" id="UP000184221"/>
    </source>
</evidence>
<evidence type="ECO:0008006" key="4">
    <source>
        <dbReference type="Google" id="ProtNLM"/>
    </source>
</evidence>
<gene>
    <name evidence="2" type="ORF">SAMN05443551_0174</name>
</gene>